<evidence type="ECO:0000313" key="3">
    <source>
        <dbReference type="EMBL" id="CEM08746.1"/>
    </source>
</evidence>
<dbReference type="VEuPathDB" id="CryptoDB:Cvel_2948"/>
<dbReference type="EMBL" id="CDMZ01000187">
    <property type="protein sequence ID" value="CEM08746.1"/>
    <property type="molecule type" value="Genomic_DNA"/>
</dbReference>
<accession>A0A0G4F952</accession>
<reference evidence="3" key="1">
    <citation type="submission" date="2014-11" db="EMBL/GenBank/DDBJ databases">
        <authorList>
            <person name="Otto D Thomas"/>
            <person name="Naeem Raeece"/>
        </authorList>
    </citation>
    <scope>NUCLEOTIDE SEQUENCE</scope>
</reference>
<gene>
    <name evidence="3" type="ORF">Cvel_2948</name>
</gene>
<dbReference type="SUPFAM" id="SSF56801">
    <property type="entry name" value="Acetyl-CoA synthetase-like"/>
    <property type="match status" value="1"/>
</dbReference>
<dbReference type="PANTHER" id="PTHR43272">
    <property type="entry name" value="LONG-CHAIN-FATTY-ACID--COA LIGASE"/>
    <property type="match status" value="1"/>
</dbReference>
<keyword evidence="1" id="KW-0547">Nucleotide-binding</keyword>
<sequence>MSSRCSLTRTAPSRSSTGRLKNIFKLAHGEYIAPEKTEIVYVQASSVAQAFVYGTSTERFLAAVVVPSDEGVRAFAEKTGKPRDMN</sequence>
<dbReference type="GO" id="GO:0016020">
    <property type="term" value="C:membrane"/>
    <property type="evidence" value="ECO:0007669"/>
    <property type="project" value="TreeGrafter"/>
</dbReference>
<evidence type="ECO:0000256" key="2">
    <source>
        <dbReference type="ARBA" id="ARBA00022840"/>
    </source>
</evidence>
<name>A0A0G4F952_9ALVE</name>
<dbReference type="PANTHER" id="PTHR43272:SF33">
    <property type="entry name" value="AMP-BINDING DOMAIN-CONTAINING PROTEIN-RELATED"/>
    <property type="match status" value="1"/>
</dbReference>
<dbReference type="GO" id="GO:0004467">
    <property type="term" value="F:long-chain fatty acid-CoA ligase activity"/>
    <property type="evidence" value="ECO:0007669"/>
    <property type="project" value="TreeGrafter"/>
</dbReference>
<evidence type="ECO:0000256" key="1">
    <source>
        <dbReference type="ARBA" id="ARBA00022741"/>
    </source>
</evidence>
<dbReference type="GO" id="GO:0005783">
    <property type="term" value="C:endoplasmic reticulum"/>
    <property type="evidence" value="ECO:0007669"/>
    <property type="project" value="TreeGrafter"/>
</dbReference>
<proteinExistence type="predicted"/>
<evidence type="ECO:0008006" key="4">
    <source>
        <dbReference type="Google" id="ProtNLM"/>
    </source>
</evidence>
<organism evidence="3">
    <name type="scientific">Chromera velia CCMP2878</name>
    <dbReference type="NCBI Taxonomy" id="1169474"/>
    <lineage>
        <taxon>Eukaryota</taxon>
        <taxon>Sar</taxon>
        <taxon>Alveolata</taxon>
        <taxon>Colpodellida</taxon>
        <taxon>Chromeraceae</taxon>
        <taxon>Chromera</taxon>
    </lineage>
</organism>
<dbReference type="AlphaFoldDB" id="A0A0G4F952"/>
<keyword evidence="2" id="KW-0067">ATP-binding</keyword>
<dbReference type="GO" id="GO:0005524">
    <property type="term" value="F:ATP binding"/>
    <property type="evidence" value="ECO:0007669"/>
    <property type="project" value="UniProtKB-KW"/>
</dbReference>
<protein>
    <recommendedName>
        <fullName evidence="4">AMP-binding enzyme C-terminal domain-containing protein</fullName>
    </recommendedName>
</protein>